<evidence type="ECO:0000256" key="3">
    <source>
        <dbReference type="RuleBase" id="RU003939"/>
    </source>
</evidence>
<keyword evidence="2" id="KW-0238">DNA-binding</keyword>
<dbReference type="PANTHER" id="PTHR33175">
    <property type="entry name" value="DNA-BINDING PROTEIN HU"/>
    <property type="match status" value="1"/>
</dbReference>
<dbReference type="SUPFAM" id="SSF47729">
    <property type="entry name" value="IHF-like DNA-binding proteins"/>
    <property type="match status" value="1"/>
</dbReference>
<dbReference type="Pfam" id="PF00216">
    <property type="entry name" value="Bac_DNA_binding"/>
    <property type="match status" value="1"/>
</dbReference>
<dbReference type="STRING" id="2041.AERYTH_16220"/>
<dbReference type="InterPro" id="IPR000119">
    <property type="entry name" value="Hist_DNA-bd"/>
</dbReference>
<organism evidence="4 5">
    <name type="scientific">Aeromicrobium erythreum</name>
    <dbReference type="NCBI Taxonomy" id="2041"/>
    <lineage>
        <taxon>Bacteria</taxon>
        <taxon>Bacillati</taxon>
        <taxon>Actinomycetota</taxon>
        <taxon>Actinomycetes</taxon>
        <taxon>Propionibacteriales</taxon>
        <taxon>Nocardioidaceae</taxon>
        <taxon>Aeromicrobium</taxon>
    </lineage>
</organism>
<dbReference type="Gene3D" id="4.10.520.10">
    <property type="entry name" value="IHF-like DNA-binding proteins"/>
    <property type="match status" value="1"/>
</dbReference>
<dbReference type="OrthoDB" id="9799835at2"/>
<evidence type="ECO:0000313" key="5">
    <source>
        <dbReference type="Proteomes" id="UP000067689"/>
    </source>
</evidence>
<evidence type="ECO:0000313" key="4">
    <source>
        <dbReference type="EMBL" id="ALX06132.1"/>
    </source>
</evidence>
<dbReference type="Proteomes" id="UP000067689">
    <property type="component" value="Chromosome"/>
</dbReference>
<dbReference type="EMBL" id="CP011502">
    <property type="protein sequence ID" value="ALX06132.1"/>
    <property type="molecule type" value="Genomic_DNA"/>
</dbReference>
<dbReference type="KEGG" id="aer:AERYTH_16220"/>
<proteinExistence type="inferred from homology"/>
<name>A0A0U4BES3_9ACTN</name>
<dbReference type="SMART" id="SM00411">
    <property type="entry name" value="BHL"/>
    <property type="match status" value="1"/>
</dbReference>
<reference evidence="4 5" key="1">
    <citation type="journal article" date="1991" name="Int. J. Syst. Bacteriol.">
        <title>Description of the erythromycin-producing bacterium Arthrobacter sp. strain NRRL B-3381 as Aeromicrobium erythreum gen. nov., sp. nov.</title>
        <authorList>
            <person name="Miller E.S."/>
            <person name="Woese C.R."/>
            <person name="Brenner S."/>
        </authorList>
    </citation>
    <scope>NUCLEOTIDE SEQUENCE [LARGE SCALE GENOMIC DNA]</scope>
    <source>
        <strain evidence="4 5">AR18</strain>
    </source>
</reference>
<sequence>MAISRSDLVSALAEKADTTKSTADDVLSALADVLIDAVSKGEKVAIPGILSVERVSRAARTGRNPATGETIDIPAGYGVKVSAGSKLKAAAK</sequence>
<dbReference type="InterPro" id="IPR010992">
    <property type="entry name" value="IHF-like_DNA-bd_dom_sf"/>
</dbReference>
<keyword evidence="1" id="KW-0226">DNA condensation</keyword>
<dbReference type="GO" id="GO:0030527">
    <property type="term" value="F:structural constituent of chromatin"/>
    <property type="evidence" value="ECO:0007669"/>
    <property type="project" value="InterPro"/>
</dbReference>
<evidence type="ECO:0000256" key="2">
    <source>
        <dbReference type="ARBA" id="ARBA00023125"/>
    </source>
</evidence>
<accession>A0A0U4BES3</accession>
<gene>
    <name evidence="4" type="ORF">AERYTH_16220</name>
</gene>
<comment type="similarity">
    <text evidence="3">Belongs to the bacterial histone-like protein family.</text>
</comment>
<dbReference type="GO" id="GO:0005829">
    <property type="term" value="C:cytosol"/>
    <property type="evidence" value="ECO:0007669"/>
    <property type="project" value="TreeGrafter"/>
</dbReference>
<dbReference type="GO" id="GO:0003677">
    <property type="term" value="F:DNA binding"/>
    <property type="evidence" value="ECO:0007669"/>
    <property type="project" value="UniProtKB-KW"/>
</dbReference>
<keyword evidence="5" id="KW-1185">Reference proteome</keyword>
<dbReference type="GO" id="GO:0030261">
    <property type="term" value="P:chromosome condensation"/>
    <property type="evidence" value="ECO:0007669"/>
    <property type="project" value="UniProtKB-KW"/>
</dbReference>
<dbReference type="AlphaFoldDB" id="A0A0U4BES3"/>
<dbReference type="CDD" id="cd14435">
    <property type="entry name" value="SPO1_TF1_like"/>
    <property type="match status" value="1"/>
</dbReference>
<protein>
    <submittedName>
        <fullName evidence="4">Integration host factor</fullName>
    </submittedName>
</protein>
<dbReference type="PANTHER" id="PTHR33175:SF3">
    <property type="entry name" value="DNA-BINDING PROTEIN HU-BETA"/>
    <property type="match status" value="1"/>
</dbReference>
<evidence type="ECO:0000256" key="1">
    <source>
        <dbReference type="ARBA" id="ARBA00023067"/>
    </source>
</evidence>
<dbReference type="PATRIC" id="fig|2041.4.peg.3390"/>